<evidence type="ECO:0000313" key="2">
    <source>
        <dbReference type="EMBL" id="KAB7505167.1"/>
    </source>
</evidence>
<evidence type="ECO:0000313" key="3">
    <source>
        <dbReference type="Proteomes" id="UP000326759"/>
    </source>
</evidence>
<protein>
    <submittedName>
        <fullName evidence="2">Uncharacterized protein</fullName>
    </submittedName>
</protein>
<proteinExistence type="predicted"/>
<keyword evidence="3" id="KW-1185">Reference proteome</keyword>
<gene>
    <name evidence="2" type="ORF">Anas_10681</name>
</gene>
<evidence type="ECO:0000256" key="1">
    <source>
        <dbReference type="SAM" id="MobiDB-lite"/>
    </source>
</evidence>
<dbReference type="Proteomes" id="UP000326759">
    <property type="component" value="Unassembled WGS sequence"/>
</dbReference>
<reference evidence="2 3" key="1">
    <citation type="journal article" date="2019" name="PLoS Biol.">
        <title>Sex chromosomes control vertical transmission of feminizing Wolbachia symbionts in an isopod.</title>
        <authorList>
            <person name="Becking T."/>
            <person name="Chebbi M.A."/>
            <person name="Giraud I."/>
            <person name="Moumen B."/>
            <person name="Laverre T."/>
            <person name="Caubet Y."/>
            <person name="Peccoud J."/>
            <person name="Gilbert C."/>
            <person name="Cordaux R."/>
        </authorList>
    </citation>
    <scope>NUCLEOTIDE SEQUENCE [LARGE SCALE GENOMIC DNA]</scope>
    <source>
        <strain evidence="2">ANa2</strain>
        <tissue evidence="2">Whole body excluding digestive tract and cuticle</tissue>
    </source>
</reference>
<feature type="region of interest" description="Disordered" evidence="1">
    <location>
        <begin position="1"/>
        <end position="24"/>
    </location>
</feature>
<sequence>MSVMDIKNEIEIKEEPSEGSEGDRYDDLENVYIKEEFEIKDSFDDTKEDLEIGQDFEQISKLDENQV</sequence>
<organism evidence="2 3">
    <name type="scientific">Armadillidium nasatum</name>
    <dbReference type="NCBI Taxonomy" id="96803"/>
    <lineage>
        <taxon>Eukaryota</taxon>
        <taxon>Metazoa</taxon>
        <taxon>Ecdysozoa</taxon>
        <taxon>Arthropoda</taxon>
        <taxon>Crustacea</taxon>
        <taxon>Multicrustacea</taxon>
        <taxon>Malacostraca</taxon>
        <taxon>Eumalacostraca</taxon>
        <taxon>Peracarida</taxon>
        <taxon>Isopoda</taxon>
        <taxon>Oniscidea</taxon>
        <taxon>Crinocheta</taxon>
        <taxon>Armadillidiidae</taxon>
        <taxon>Armadillidium</taxon>
    </lineage>
</organism>
<dbReference type="EMBL" id="SEYY01001665">
    <property type="protein sequence ID" value="KAB7505167.1"/>
    <property type="molecule type" value="Genomic_DNA"/>
</dbReference>
<dbReference type="AlphaFoldDB" id="A0A5N5TG07"/>
<accession>A0A5N5TG07</accession>
<comment type="caution">
    <text evidence="2">The sequence shown here is derived from an EMBL/GenBank/DDBJ whole genome shotgun (WGS) entry which is preliminary data.</text>
</comment>
<name>A0A5N5TG07_9CRUS</name>